<keyword evidence="8" id="KW-1185">Reference proteome</keyword>
<dbReference type="FunFam" id="2.60.40.10:FF:000813">
    <property type="entry name" value="Vesicle-associated protein 1-1"/>
    <property type="match status" value="1"/>
</dbReference>
<evidence type="ECO:0000313" key="7">
    <source>
        <dbReference type="EMBL" id="KAG6575216.1"/>
    </source>
</evidence>
<dbReference type="PROSITE" id="PS50202">
    <property type="entry name" value="MSP"/>
    <property type="match status" value="1"/>
</dbReference>
<comment type="caution">
    <text evidence="7">The sequence shown here is derived from an EMBL/GenBank/DDBJ whole genome shotgun (WGS) entry which is preliminary data.</text>
</comment>
<evidence type="ECO:0000259" key="5">
    <source>
        <dbReference type="PROSITE" id="PS50119"/>
    </source>
</evidence>
<protein>
    <submittedName>
        <fullName evidence="7">Vesicle-associated protein 1-3</fullName>
    </submittedName>
</protein>
<feature type="transmembrane region" description="Helical" evidence="4">
    <location>
        <begin position="430"/>
        <end position="451"/>
    </location>
</feature>
<keyword evidence="4" id="KW-0472">Membrane</keyword>
<evidence type="ECO:0000256" key="2">
    <source>
        <dbReference type="PROSITE-ProRule" id="PRU00024"/>
    </source>
</evidence>
<evidence type="ECO:0000259" key="6">
    <source>
        <dbReference type="PROSITE" id="PS50202"/>
    </source>
</evidence>
<evidence type="ECO:0000256" key="4">
    <source>
        <dbReference type="SAM" id="Phobius"/>
    </source>
</evidence>
<dbReference type="InterPro" id="IPR016763">
    <property type="entry name" value="VAP"/>
</dbReference>
<keyword evidence="4" id="KW-0812">Transmembrane</keyword>
<evidence type="ECO:0000256" key="3">
    <source>
        <dbReference type="SAM" id="Coils"/>
    </source>
</evidence>
<proteinExistence type="inferred from homology"/>
<dbReference type="InterPro" id="IPR000535">
    <property type="entry name" value="MSP_dom"/>
</dbReference>
<keyword evidence="2" id="KW-0863">Zinc-finger</keyword>
<dbReference type="GO" id="GO:0005886">
    <property type="term" value="C:plasma membrane"/>
    <property type="evidence" value="ECO:0007669"/>
    <property type="project" value="TreeGrafter"/>
</dbReference>
<dbReference type="Pfam" id="PF04640">
    <property type="entry name" value="PLATZ"/>
    <property type="match status" value="1"/>
</dbReference>
<sequence length="454" mass="50283">MHSLPIWLQALLTHKFFNACVLHEHAKKNEKNIFCFDCSLGICPHCLSSHSSHKLLQIRRYVYHDVIRLDDATKLIDCAFVQSYTTNSAKVVFLNQRPQTRNFRGSSGNLCSTCDRSLQDPYLFCSLSCKIDFLMKTEGGVSRNLLECNFSAWDDGLMMTPDSVLELGGSNQTSSGSDGGGVEDSVPAGLLARVDFRDVWEFIEPEKRLLGSRATKMNSGDYINIQPSELKFQFELKKQSSCSLHLTNKTDKYVAFKVKTTNPKKYCVRPNAGIILPSSISDITVTMQAPKEMPSDMQCKDKFLIQSAIAPDGTTAKDISAELFNKGDGKVVDDFKMRVVYIFANPPSPVPEGSEEGSPSRTNAVEDGNQNFALFDAVSRSLDEPKEISSQVSSNISKLTEEKAAALQQNQKLRQELELLKKETSGRQGGGFSVLFVVLIGLIGVLIGYLVKKT</sequence>
<name>A0AAV6M5I1_9ROSI</name>
<evidence type="ECO:0000256" key="1">
    <source>
        <dbReference type="ARBA" id="ARBA00008932"/>
    </source>
</evidence>
<feature type="domain" description="MSP" evidence="6">
    <location>
        <begin position="222"/>
        <end position="342"/>
    </location>
</feature>
<feature type="coiled-coil region" evidence="3">
    <location>
        <begin position="396"/>
        <end position="423"/>
    </location>
</feature>
<feature type="non-terminal residue" evidence="7">
    <location>
        <position position="1"/>
    </location>
</feature>
<dbReference type="Pfam" id="PF00635">
    <property type="entry name" value="Motile_Sperm"/>
    <property type="match status" value="1"/>
</dbReference>
<dbReference type="EMBL" id="JAGKQH010000017">
    <property type="protein sequence ID" value="KAG6575216.1"/>
    <property type="molecule type" value="Genomic_DNA"/>
</dbReference>
<dbReference type="Proteomes" id="UP000685013">
    <property type="component" value="Chromosome 17"/>
</dbReference>
<keyword evidence="4" id="KW-1133">Transmembrane helix</keyword>
<feature type="domain" description="B box-type" evidence="5">
    <location>
        <begin position="20"/>
        <end position="58"/>
    </location>
</feature>
<dbReference type="PROSITE" id="PS50119">
    <property type="entry name" value="ZF_BBOX"/>
    <property type="match status" value="1"/>
</dbReference>
<dbReference type="GO" id="GO:0090158">
    <property type="term" value="P:endoplasmic reticulum membrane organization"/>
    <property type="evidence" value="ECO:0007669"/>
    <property type="project" value="TreeGrafter"/>
</dbReference>
<dbReference type="InterPro" id="IPR006734">
    <property type="entry name" value="PLATZ"/>
</dbReference>
<dbReference type="PANTHER" id="PTHR10809:SF160">
    <property type="entry name" value="VESICLE-ASSOCIATED PROTEIN 1-3"/>
    <property type="match status" value="1"/>
</dbReference>
<dbReference type="GO" id="GO:0061817">
    <property type="term" value="P:endoplasmic reticulum-plasma membrane tethering"/>
    <property type="evidence" value="ECO:0007669"/>
    <property type="project" value="TreeGrafter"/>
</dbReference>
<evidence type="ECO:0000313" key="8">
    <source>
        <dbReference type="Proteomes" id="UP000685013"/>
    </source>
</evidence>
<comment type="similarity">
    <text evidence="1">Belongs to the VAMP-associated protein (VAP) (TC 9.B.17) family.</text>
</comment>
<gene>
    <name evidence="7" type="primary">PVA13</name>
    <name evidence="7" type="ORF">SDJN03_25855</name>
</gene>
<dbReference type="GO" id="GO:0008270">
    <property type="term" value="F:zinc ion binding"/>
    <property type="evidence" value="ECO:0007669"/>
    <property type="project" value="UniProtKB-KW"/>
</dbReference>
<dbReference type="AlphaFoldDB" id="A0AAV6M5I1"/>
<dbReference type="PANTHER" id="PTHR10809">
    <property type="entry name" value="VESICLE-ASSOCIATED MEMBRANE PROTEIN-ASSOCIATED PROTEIN"/>
    <property type="match status" value="1"/>
</dbReference>
<dbReference type="InterPro" id="IPR000315">
    <property type="entry name" value="Znf_B-box"/>
</dbReference>
<keyword evidence="2" id="KW-0479">Metal-binding</keyword>
<keyword evidence="3" id="KW-0175">Coiled coil</keyword>
<accession>A0AAV6M5I1</accession>
<dbReference type="GO" id="GO:0005789">
    <property type="term" value="C:endoplasmic reticulum membrane"/>
    <property type="evidence" value="ECO:0007669"/>
    <property type="project" value="InterPro"/>
</dbReference>
<reference evidence="7 8" key="1">
    <citation type="journal article" date="2021" name="Hortic Res">
        <title>The domestication of Cucurbita argyrosperma as revealed by the genome of its wild relative.</title>
        <authorList>
            <person name="Barrera-Redondo J."/>
            <person name="Sanchez-de la Vega G."/>
            <person name="Aguirre-Liguori J.A."/>
            <person name="Castellanos-Morales G."/>
            <person name="Gutierrez-Guerrero Y.T."/>
            <person name="Aguirre-Dugua X."/>
            <person name="Aguirre-Planter E."/>
            <person name="Tenaillon M.I."/>
            <person name="Lira-Saade R."/>
            <person name="Eguiarte L.E."/>
        </authorList>
    </citation>
    <scope>NUCLEOTIDE SEQUENCE [LARGE SCALE GENOMIC DNA]</scope>
    <source>
        <strain evidence="7">JBR-2021</strain>
    </source>
</reference>
<organism evidence="7 8">
    <name type="scientific">Cucurbita argyrosperma subsp. sororia</name>
    <dbReference type="NCBI Taxonomy" id="37648"/>
    <lineage>
        <taxon>Eukaryota</taxon>
        <taxon>Viridiplantae</taxon>
        <taxon>Streptophyta</taxon>
        <taxon>Embryophyta</taxon>
        <taxon>Tracheophyta</taxon>
        <taxon>Spermatophyta</taxon>
        <taxon>Magnoliopsida</taxon>
        <taxon>eudicotyledons</taxon>
        <taxon>Gunneridae</taxon>
        <taxon>Pentapetalae</taxon>
        <taxon>rosids</taxon>
        <taxon>fabids</taxon>
        <taxon>Cucurbitales</taxon>
        <taxon>Cucurbitaceae</taxon>
        <taxon>Cucurbiteae</taxon>
        <taxon>Cucurbita</taxon>
    </lineage>
</organism>
<keyword evidence="2" id="KW-0862">Zinc</keyword>